<keyword evidence="2" id="KW-1185">Reference proteome</keyword>
<dbReference type="OrthoDB" id="4246702at2"/>
<proteinExistence type="predicted"/>
<evidence type="ECO:0000313" key="1">
    <source>
        <dbReference type="EMBL" id="QGZ57183.1"/>
    </source>
</evidence>
<evidence type="ECO:0000313" key="2">
    <source>
        <dbReference type="Proteomes" id="UP000434209"/>
    </source>
</evidence>
<name>A0A7Z2G8K5_9BURK</name>
<dbReference type="RefSeq" id="WP_158760131.1">
    <property type="nucleotide sequence ID" value="NZ_CP046910.1"/>
</dbReference>
<dbReference type="AlphaFoldDB" id="A0A7Z2G8K5"/>
<dbReference type="Proteomes" id="UP000434209">
    <property type="component" value="Chromosome 2"/>
</dbReference>
<dbReference type="EMBL" id="CP046910">
    <property type="protein sequence ID" value="QGZ57183.1"/>
    <property type="molecule type" value="Genomic_DNA"/>
</dbReference>
<accession>A0A7Z2G8K5</accession>
<protein>
    <submittedName>
        <fullName evidence="1">Uncharacterized protein</fullName>
    </submittedName>
</protein>
<gene>
    <name evidence="1" type="ORF">FAZ97_19850</name>
</gene>
<organism evidence="1 2">
    <name type="scientific">Paraburkholderia acidiphila</name>
    <dbReference type="NCBI Taxonomy" id="2571747"/>
    <lineage>
        <taxon>Bacteria</taxon>
        <taxon>Pseudomonadati</taxon>
        <taxon>Pseudomonadota</taxon>
        <taxon>Betaproteobacteria</taxon>
        <taxon>Burkholderiales</taxon>
        <taxon>Burkholderiaceae</taxon>
        <taxon>Paraburkholderia</taxon>
    </lineage>
</organism>
<sequence length="403" mass="43770">MSFAFLKWALRSDNDPLAPPLSAEKWKCLVLLAWIVEDDGRFPEDKPVTPAALAQWAHITVDAAGRFIRELRAEGPLRDTGERTGKTGRIATYEFVPAWAPDARAIALVRDAQTRVRRGRPNPDANTVIRPANPDANTMIKEDVILVLNPDANTPVSAPSIYGVNVNQTNKNKTSNGGVCDGIANGVVHDVPLPLAGEASPPAAPVATTVVQNINDRCEVERAWSCSTQASGTPERRAAAASGSVANVNNTRSARAREKWPLEMAKIARRLSDKDRADPKCIAFGKRLVAHNGGGLPGSPYDQRIAAQRLPGLARANVTNAEFDLAVARAVKHYRSPTWLGVMKYLRDGIDEREYSGTKQKANGFFDRPGAQGRAHREAVRLIRSLRESAAKALAEKSDGRRS</sequence>
<reference evidence="1 2" key="1">
    <citation type="submission" date="2019-12" db="EMBL/GenBank/DDBJ databases">
        <title>Paraburkholderia acidiphila 7Q-K02 sp. nov and Paraburkholderia acidisoli DHF22 sp. nov., two strains isolated from forest soil.</title>
        <authorList>
            <person name="Gao Z."/>
            <person name="Qiu L."/>
        </authorList>
    </citation>
    <scope>NUCLEOTIDE SEQUENCE [LARGE SCALE GENOMIC DNA]</scope>
    <source>
        <strain evidence="1 2">7Q-K02</strain>
    </source>
</reference>
<dbReference type="KEGG" id="pacp:FAZ97_19850"/>